<evidence type="ECO:0008006" key="4">
    <source>
        <dbReference type="Google" id="ProtNLM"/>
    </source>
</evidence>
<accession>A0A9Q3FVK7</accession>
<evidence type="ECO:0000256" key="1">
    <source>
        <dbReference type="SAM" id="MobiDB-lite"/>
    </source>
</evidence>
<protein>
    <recommendedName>
        <fullName evidence="4">DUF4939 domain-containing protein</fullName>
    </recommendedName>
</protein>
<evidence type="ECO:0000313" key="2">
    <source>
        <dbReference type="EMBL" id="MBW0544700.1"/>
    </source>
</evidence>
<organism evidence="2 3">
    <name type="scientific">Austropuccinia psidii MF-1</name>
    <dbReference type="NCBI Taxonomy" id="1389203"/>
    <lineage>
        <taxon>Eukaryota</taxon>
        <taxon>Fungi</taxon>
        <taxon>Dikarya</taxon>
        <taxon>Basidiomycota</taxon>
        <taxon>Pucciniomycotina</taxon>
        <taxon>Pucciniomycetes</taxon>
        <taxon>Pucciniales</taxon>
        <taxon>Sphaerophragmiaceae</taxon>
        <taxon>Austropuccinia</taxon>
    </lineage>
</organism>
<gene>
    <name evidence="2" type="ORF">O181_084415</name>
</gene>
<name>A0A9Q3FVK7_9BASI</name>
<dbReference type="OrthoDB" id="5552562at2759"/>
<dbReference type="EMBL" id="AVOT02049531">
    <property type="protein sequence ID" value="MBW0544700.1"/>
    <property type="molecule type" value="Genomic_DNA"/>
</dbReference>
<dbReference type="Proteomes" id="UP000765509">
    <property type="component" value="Unassembled WGS sequence"/>
</dbReference>
<reference evidence="2" key="1">
    <citation type="submission" date="2021-03" db="EMBL/GenBank/DDBJ databases">
        <title>Draft genome sequence of rust myrtle Austropuccinia psidii MF-1, a brazilian biotype.</title>
        <authorList>
            <person name="Quecine M.C."/>
            <person name="Pachon D.M.R."/>
            <person name="Bonatelli M.L."/>
            <person name="Correr F.H."/>
            <person name="Franceschini L.M."/>
            <person name="Leite T.F."/>
            <person name="Margarido G.R.A."/>
            <person name="Almeida C.A."/>
            <person name="Ferrarezi J.A."/>
            <person name="Labate C.A."/>
        </authorList>
    </citation>
    <scope>NUCLEOTIDE SEQUENCE</scope>
    <source>
        <strain evidence="2">MF-1</strain>
    </source>
</reference>
<feature type="region of interest" description="Disordered" evidence="1">
    <location>
        <begin position="1"/>
        <end position="23"/>
    </location>
</feature>
<evidence type="ECO:0000313" key="3">
    <source>
        <dbReference type="Proteomes" id="UP000765509"/>
    </source>
</evidence>
<keyword evidence="3" id="KW-1185">Reference proteome</keyword>
<proteinExistence type="predicted"/>
<dbReference type="AlphaFoldDB" id="A0A9Q3FVK7"/>
<sequence>MEGEAPSMKEGRRPRRGKALSGVVGAFPGTSRTTLKVPGEDDVKEDVNLVEEEEYERNFKTTRLQDSLYECPRLLLWDSTLQRSFIKSFQLTFHNDKENFSEERKKDLYATSFFIGRAAKWIEPYNSNITNKDQA</sequence>
<comment type="caution">
    <text evidence="2">The sequence shown here is derived from an EMBL/GenBank/DDBJ whole genome shotgun (WGS) entry which is preliminary data.</text>
</comment>